<organism evidence="1 2">
    <name type="scientific">Dactylonectria estremocensis</name>
    <dbReference type="NCBI Taxonomy" id="1079267"/>
    <lineage>
        <taxon>Eukaryota</taxon>
        <taxon>Fungi</taxon>
        <taxon>Dikarya</taxon>
        <taxon>Ascomycota</taxon>
        <taxon>Pezizomycotina</taxon>
        <taxon>Sordariomycetes</taxon>
        <taxon>Hypocreomycetidae</taxon>
        <taxon>Hypocreales</taxon>
        <taxon>Nectriaceae</taxon>
        <taxon>Dactylonectria</taxon>
    </lineage>
</organism>
<dbReference type="EMBL" id="JAGMUU010000014">
    <property type="protein sequence ID" value="KAH7139759.1"/>
    <property type="molecule type" value="Genomic_DNA"/>
</dbReference>
<evidence type="ECO:0000313" key="1">
    <source>
        <dbReference type="EMBL" id="KAH7139759.1"/>
    </source>
</evidence>
<dbReference type="AlphaFoldDB" id="A0A9P9J3B3"/>
<gene>
    <name evidence="1" type="ORF">B0J13DRAFT_558450</name>
</gene>
<evidence type="ECO:0000313" key="2">
    <source>
        <dbReference type="Proteomes" id="UP000717696"/>
    </source>
</evidence>
<dbReference type="Proteomes" id="UP000717696">
    <property type="component" value="Unassembled WGS sequence"/>
</dbReference>
<accession>A0A9P9J3B3</accession>
<keyword evidence="2" id="KW-1185">Reference proteome</keyword>
<comment type="caution">
    <text evidence="1">The sequence shown here is derived from an EMBL/GenBank/DDBJ whole genome shotgun (WGS) entry which is preliminary data.</text>
</comment>
<reference evidence="1" key="1">
    <citation type="journal article" date="2021" name="Nat. Commun.">
        <title>Genetic determinants of endophytism in the Arabidopsis root mycobiome.</title>
        <authorList>
            <person name="Mesny F."/>
            <person name="Miyauchi S."/>
            <person name="Thiergart T."/>
            <person name="Pickel B."/>
            <person name="Atanasova L."/>
            <person name="Karlsson M."/>
            <person name="Huettel B."/>
            <person name="Barry K.W."/>
            <person name="Haridas S."/>
            <person name="Chen C."/>
            <person name="Bauer D."/>
            <person name="Andreopoulos W."/>
            <person name="Pangilinan J."/>
            <person name="LaButti K."/>
            <person name="Riley R."/>
            <person name="Lipzen A."/>
            <person name="Clum A."/>
            <person name="Drula E."/>
            <person name="Henrissat B."/>
            <person name="Kohler A."/>
            <person name="Grigoriev I.V."/>
            <person name="Martin F.M."/>
            <person name="Hacquard S."/>
        </authorList>
    </citation>
    <scope>NUCLEOTIDE SEQUENCE</scope>
    <source>
        <strain evidence="1">MPI-CAGE-AT-0021</strain>
    </source>
</reference>
<protein>
    <submittedName>
        <fullName evidence="1">Uncharacterized protein</fullName>
    </submittedName>
</protein>
<proteinExistence type="predicted"/>
<name>A0A9P9J3B3_9HYPO</name>
<sequence length="76" mass="8711">MKAIFHCLSTTALYLGKSLQVLIILASHVVEGDFFHVPRVRENGIRRDIVAHEFSELIACRVEEPHCDRMVHLGWV</sequence>